<organism evidence="1 2">
    <name type="scientific">Stentor coeruleus</name>
    <dbReference type="NCBI Taxonomy" id="5963"/>
    <lineage>
        <taxon>Eukaryota</taxon>
        <taxon>Sar</taxon>
        <taxon>Alveolata</taxon>
        <taxon>Ciliophora</taxon>
        <taxon>Postciliodesmatophora</taxon>
        <taxon>Heterotrichea</taxon>
        <taxon>Heterotrichida</taxon>
        <taxon>Stentoridae</taxon>
        <taxon>Stentor</taxon>
    </lineage>
</organism>
<dbReference type="InterPro" id="IPR011009">
    <property type="entry name" value="Kinase-like_dom_sf"/>
</dbReference>
<proteinExistence type="predicted"/>
<accession>A0A1R2B5H6</accession>
<dbReference type="AlphaFoldDB" id="A0A1R2B5H6"/>
<dbReference type="EMBL" id="MPUH01000935">
    <property type="protein sequence ID" value="OMJ72043.1"/>
    <property type="molecule type" value="Genomic_DNA"/>
</dbReference>
<reference evidence="1 2" key="1">
    <citation type="submission" date="2016-11" db="EMBL/GenBank/DDBJ databases">
        <title>The macronuclear genome of Stentor coeruleus: a giant cell with tiny introns.</title>
        <authorList>
            <person name="Slabodnick M."/>
            <person name="Ruby J.G."/>
            <person name="Reiff S.B."/>
            <person name="Swart E.C."/>
            <person name="Gosai S."/>
            <person name="Prabakaran S."/>
            <person name="Witkowska E."/>
            <person name="Larue G.E."/>
            <person name="Fisher S."/>
            <person name="Freeman R.M."/>
            <person name="Gunawardena J."/>
            <person name="Chu W."/>
            <person name="Stover N.A."/>
            <person name="Gregory B.D."/>
            <person name="Nowacki M."/>
            <person name="Derisi J."/>
            <person name="Roy S.W."/>
            <person name="Marshall W.F."/>
            <person name="Sood P."/>
        </authorList>
    </citation>
    <scope>NUCLEOTIDE SEQUENCE [LARGE SCALE GENOMIC DNA]</scope>
    <source>
        <strain evidence="1">WM001</strain>
    </source>
</reference>
<dbReference type="SUPFAM" id="SSF56112">
    <property type="entry name" value="Protein kinase-like (PK-like)"/>
    <property type="match status" value="1"/>
</dbReference>
<evidence type="ECO:0000313" key="1">
    <source>
        <dbReference type="EMBL" id="OMJ72043.1"/>
    </source>
</evidence>
<comment type="caution">
    <text evidence="1">The sequence shown here is derived from an EMBL/GenBank/DDBJ whole genome shotgun (WGS) entry which is preliminary data.</text>
</comment>
<gene>
    <name evidence="1" type="ORF">SteCoe_29599</name>
</gene>
<keyword evidence="2" id="KW-1185">Reference proteome</keyword>
<name>A0A1R2B5H6_9CILI</name>
<protein>
    <submittedName>
        <fullName evidence="1">Uncharacterized protein</fullName>
    </submittedName>
</protein>
<dbReference type="Proteomes" id="UP000187209">
    <property type="component" value="Unassembled WGS sequence"/>
</dbReference>
<sequence>MKNQQAYIQSLMIDQDNQYDSNQVKILNDFEDYEKKSKNIEKDSGKKNSKKVTQTLTEYLGINDFIRFAINSYYQSIEVKDFDIISSFDSVKIENIKVEEYMGPAEETIENYELKLRKQISQRMLDFLKLSGKLKKDFEKECKFKFKDYEYLEIPEIIQENMKVLKSNSNLFYIKEVGPASESIITDDFRFYTFKHKCILPLLGWCNIDCKIHYVYPYYSKNFEYYLKSKRLDRKKALEIIIKILNGYAFINSRHLHYHHRSLLIDKAEPVFHLSFTDSQKEFKKIISQNPNSNHQEIITEILRENKDRDVLTASWFIKEIGNYNDILSTEEIIRELSSPGLNRFETTIEFIQNNLLSI</sequence>
<evidence type="ECO:0000313" key="2">
    <source>
        <dbReference type="Proteomes" id="UP000187209"/>
    </source>
</evidence>